<gene>
    <name evidence="2" type="ORF">D3Y57_16005</name>
</gene>
<protein>
    <submittedName>
        <fullName evidence="2">Uncharacterized protein</fullName>
    </submittedName>
</protein>
<accession>A0A494TMW4</accession>
<dbReference type="AlphaFoldDB" id="A0A494TMW4"/>
<dbReference type="SUPFAM" id="SSF48452">
    <property type="entry name" value="TPR-like"/>
    <property type="match status" value="1"/>
</dbReference>
<dbReference type="Gene3D" id="1.25.40.10">
    <property type="entry name" value="Tetratricopeptide repeat domain"/>
    <property type="match status" value="1"/>
</dbReference>
<keyword evidence="3" id="KW-1185">Reference proteome</keyword>
<name>A0A494TMW4_SPHPE</name>
<dbReference type="OrthoDB" id="7398646at2"/>
<evidence type="ECO:0000313" key="2">
    <source>
        <dbReference type="EMBL" id="AYJ87156.1"/>
    </source>
</evidence>
<keyword evidence="1" id="KW-0732">Signal</keyword>
<proteinExistence type="predicted"/>
<organism evidence="2 3">
    <name type="scientific">Sphingomonas paeninsulae</name>
    <dbReference type="NCBI Taxonomy" id="2319844"/>
    <lineage>
        <taxon>Bacteria</taxon>
        <taxon>Pseudomonadati</taxon>
        <taxon>Pseudomonadota</taxon>
        <taxon>Alphaproteobacteria</taxon>
        <taxon>Sphingomonadales</taxon>
        <taxon>Sphingomonadaceae</taxon>
        <taxon>Sphingomonas</taxon>
    </lineage>
</organism>
<dbReference type="RefSeq" id="WP_121154167.1">
    <property type="nucleotide sequence ID" value="NZ_CP032829.1"/>
</dbReference>
<evidence type="ECO:0000256" key="1">
    <source>
        <dbReference type="SAM" id="SignalP"/>
    </source>
</evidence>
<sequence>MKFTLILRPSHLRAGTVFLALAASSQAVGQTIGNARSIQTPPTPPSLIGSTDPADMLSMHLRTLSVAPRSLSALLGAGQSALAIGDPNAALGFFARAEQVDERSGKAKAGLAWALVMLERPDDALPLFAKAVALGIPEEEVARDRGLAYDLRGIRDGRSGITRWR</sequence>
<dbReference type="KEGG" id="spha:D3Y57_16005"/>
<feature type="chain" id="PRO_5019732011" evidence="1">
    <location>
        <begin position="30"/>
        <end position="165"/>
    </location>
</feature>
<dbReference type="Proteomes" id="UP000276254">
    <property type="component" value="Chromosome"/>
</dbReference>
<reference evidence="2 3" key="1">
    <citation type="submission" date="2018-09" db="EMBL/GenBank/DDBJ databases">
        <title>Sphingomonas peninsula sp. nov., isolated from fildes peninsula, Antarctic soil.</title>
        <authorList>
            <person name="Yingchao G."/>
        </authorList>
    </citation>
    <scope>NUCLEOTIDE SEQUENCE [LARGE SCALE GENOMIC DNA]</scope>
    <source>
        <strain evidence="2 3">YZ-8</strain>
    </source>
</reference>
<evidence type="ECO:0000313" key="3">
    <source>
        <dbReference type="Proteomes" id="UP000276254"/>
    </source>
</evidence>
<feature type="signal peptide" evidence="1">
    <location>
        <begin position="1"/>
        <end position="29"/>
    </location>
</feature>
<dbReference type="InterPro" id="IPR011990">
    <property type="entry name" value="TPR-like_helical_dom_sf"/>
</dbReference>
<dbReference type="EMBL" id="CP032829">
    <property type="protein sequence ID" value="AYJ87156.1"/>
    <property type="molecule type" value="Genomic_DNA"/>
</dbReference>